<evidence type="ECO:0000313" key="2">
    <source>
        <dbReference type="Proteomes" id="UP001596972"/>
    </source>
</evidence>
<evidence type="ECO:0000313" key="1">
    <source>
        <dbReference type="EMBL" id="MFD0899183.1"/>
    </source>
</evidence>
<keyword evidence="1" id="KW-0560">Oxidoreductase</keyword>
<gene>
    <name evidence="1" type="ORF">ACFQ11_02145</name>
</gene>
<sequence length="149" mass="16191">MQFDHGGLQILDDEECRSLLATAPLGRIVFTDRALPAVQPVNFVLADGDVVIRTSPHSRLAAAARDAVVAFEIDAFDAAARTGWSVVVVGHARAVADPSELAALRDLPLRSWAPGEHGHFIRVHPEIITGRRLPEHGTDHRREADRAEA</sequence>
<dbReference type="Gene3D" id="2.30.110.10">
    <property type="entry name" value="Electron Transport, Fmn-binding Protein, Chain A"/>
    <property type="match status" value="1"/>
</dbReference>
<proteinExistence type="predicted"/>
<dbReference type="GO" id="GO:0016491">
    <property type="term" value="F:oxidoreductase activity"/>
    <property type="evidence" value="ECO:0007669"/>
    <property type="project" value="UniProtKB-KW"/>
</dbReference>
<reference evidence="2" key="1">
    <citation type="journal article" date="2019" name="Int. J. Syst. Evol. Microbiol.">
        <title>The Global Catalogue of Microorganisms (GCM) 10K type strain sequencing project: providing services to taxonomists for standard genome sequencing and annotation.</title>
        <authorList>
            <consortium name="The Broad Institute Genomics Platform"/>
            <consortium name="The Broad Institute Genome Sequencing Center for Infectious Disease"/>
            <person name="Wu L."/>
            <person name="Ma J."/>
        </authorList>
    </citation>
    <scope>NUCLEOTIDE SEQUENCE [LARGE SCALE GENOMIC DNA]</scope>
    <source>
        <strain evidence="2">JCM 31202</strain>
    </source>
</reference>
<name>A0ABW3EFR7_9ACTN</name>
<organism evidence="1 2">
    <name type="scientific">Actinomadura sediminis</name>
    <dbReference type="NCBI Taxonomy" id="1038904"/>
    <lineage>
        <taxon>Bacteria</taxon>
        <taxon>Bacillati</taxon>
        <taxon>Actinomycetota</taxon>
        <taxon>Actinomycetes</taxon>
        <taxon>Streptosporangiales</taxon>
        <taxon>Thermomonosporaceae</taxon>
        <taxon>Actinomadura</taxon>
    </lineage>
</organism>
<comment type="caution">
    <text evidence="1">The sequence shown here is derived from an EMBL/GenBank/DDBJ whole genome shotgun (WGS) entry which is preliminary data.</text>
</comment>
<accession>A0ABW3EFR7</accession>
<dbReference type="EC" id="1.-.-.-" evidence="1"/>
<dbReference type="SUPFAM" id="SSF50475">
    <property type="entry name" value="FMN-binding split barrel"/>
    <property type="match status" value="1"/>
</dbReference>
<dbReference type="EMBL" id="JBHTJA010000002">
    <property type="protein sequence ID" value="MFD0899183.1"/>
    <property type="molecule type" value="Genomic_DNA"/>
</dbReference>
<dbReference type="Pfam" id="PF12900">
    <property type="entry name" value="Pyridox_ox_2"/>
    <property type="match status" value="1"/>
</dbReference>
<dbReference type="InterPro" id="IPR012349">
    <property type="entry name" value="Split_barrel_FMN-bd"/>
</dbReference>
<dbReference type="InterPro" id="IPR024747">
    <property type="entry name" value="Pyridox_Oxase-rel"/>
</dbReference>
<protein>
    <submittedName>
        <fullName evidence="1">Pyridoxamine 5'-phosphate oxidase family protein</fullName>
        <ecNumber evidence="1">1.-.-.-</ecNumber>
    </submittedName>
</protein>
<keyword evidence="2" id="KW-1185">Reference proteome</keyword>
<dbReference type="Proteomes" id="UP001596972">
    <property type="component" value="Unassembled WGS sequence"/>
</dbReference>
<dbReference type="RefSeq" id="WP_378296003.1">
    <property type="nucleotide sequence ID" value="NZ_JBHTJA010000002.1"/>
</dbReference>